<dbReference type="Proteomes" id="UP000175669">
    <property type="component" value="Unassembled WGS sequence"/>
</dbReference>
<feature type="chain" id="PRO_5009212049" evidence="1">
    <location>
        <begin position="29"/>
        <end position="136"/>
    </location>
</feature>
<dbReference type="OrthoDB" id="7064341at2"/>
<dbReference type="EMBL" id="MASR01000002">
    <property type="protein sequence ID" value="OFE11613.1"/>
    <property type="molecule type" value="Genomic_DNA"/>
</dbReference>
<name>A0A1E8CGR0_9GAMM</name>
<dbReference type="STRING" id="1524254.PHACT_13880"/>
<accession>A0A1E8CGR0</accession>
<keyword evidence="1" id="KW-0732">Signal</keyword>
<keyword evidence="3" id="KW-1185">Reference proteome</keyword>
<proteinExistence type="predicted"/>
<protein>
    <submittedName>
        <fullName evidence="2">Uncharacterized protein</fullName>
    </submittedName>
</protein>
<evidence type="ECO:0000256" key="1">
    <source>
        <dbReference type="SAM" id="SignalP"/>
    </source>
</evidence>
<dbReference type="RefSeq" id="WP_070118863.1">
    <property type="nucleotide sequence ID" value="NZ_CAXATG010000005.1"/>
</dbReference>
<sequence length="136" mass="15085">MNFKLKRHTLTLCFGMFISALLSINAVAQDLNGRWQGSLVSAQYDPITIVFNFQQADSDTTPTGTLDIPSQFRTGLPIDSIRIRDQQITVSMRSIQAEYYGTLVLADNGDVVAIEGDWNQSGEYVPLRLEAATDPQ</sequence>
<evidence type="ECO:0000313" key="3">
    <source>
        <dbReference type="Proteomes" id="UP000175669"/>
    </source>
</evidence>
<comment type="caution">
    <text evidence="2">The sequence shown here is derived from an EMBL/GenBank/DDBJ whole genome shotgun (WGS) entry which is preliminary data.</text>
</comment>
<organism evidence="2 3">
    <name type="scientific">Pseudohongiella acticola</name>
    <dbReference type="NCBI Taxonomy" id="1524254"/>
    <lineage>
        <taxon>Bacteria</taxon>
        <taxon>Pseudomonadati</taxon>
        <taxon>Pseudomonadota</taxon>
        <taxon>Gammaproteobacteria</taxon>
        <taxon>Pseudomonadales</taxon>
        <taxon>Pseudohongiellaceae</taxon>
        <taxon>Pseudohongiella</taxon>
    </lineage>
</organism>
<feature type="signal peptide" evidence="1">
    <location>
        <begin position="1"/>
        <end position="28"/>
    </location>
</feature>
<gene>
    <name evidence="2" type="ORF">PHACT_13880</name>
</gene>
<dbReference type="AlphaFoldDB" id="A0A1E8CGR0"/>
<reference evidence="3" key="1">
    <citation type="submission" date="2016-07" db="EMBL/GenBank/DDBJ databases">
        <authorList>
            <person name="Florea S."/>
            <person name="Webb J.S."/>
            <person name="Jaromczyk J."/>
            <person name="Schardl C.L."/>
        </authorList>
    </citation>
    <scope>NUCLEOTIDE SEQUENCE [LARGE SCALE GENOMIC DNA]</scope>
    <source>
        <strain evidence="3">KCTC 42131</strain>
    </source>
</reference>
<evidence type="ECO:0000313" key="2">
    <source>
        <dbReference type="EMBL" id="OFE11613.1"/>
    </source>
</evidence>